<accession>A0A7X3SRM1</accession>
<protein>
    <submittedName>
        <fullName evidence="1">Uncharacterized protein</fullName>
    </submittedName>
</protein>
<evidence type="ECO:0000313" key="2">
    <source>
        <dbReference type="Proteomes" id="UP000436483"/>
    </source>
</evidence>
<reference evidence="1 2" key="2">
    <citation type="submission" date="2020-01" db="EMBL/GenBank/DDBJ databases">
        <title>Microvirga sp. nov., an arsenate reduction bacterium isolated from Tibet hotspring sediments.</title>
        <authorList>
            <person name="Xian W.-D."/>
            <person name="Li W.-J."/>
        </authorList>
    </citation>
    <scope>NUCLEOTIDE SEQUENCE [LARGE SCALE GENOMIC DNA]</scope>
    <source>
        <strain evidence="1 2">KCTC 23863</strain>
    </source>
</reference>
<organism evidence="1 2">
    <name type="scientific">Microvirga makkahensis</name>
    <dbReference type="NCBI Taxonomy" id="1128670"/>
    <lineage>
        <taxon>Bacteria</taxon>
        <taxon>Pseudomonadati</taxon>
        <taxon>Pseudomonadota</taxon>
        <taxon>Alphaproteobacteria</taxon>
        <taxon>Hyphomicrobiales</taxon>
        <taxon>Methylobacteriaceae</taxon>
        <taxon>Microvirga</taxon>
    </lineage>
</organism>
<sequence length="120" mass="13516">MGRPRRRPPRIPVSPSYRDFLLRYGCGDIRGQEFYGITHGDFDNSGIPNGIWVTLKERQEGNLPRHLLVVHALGEGSLSCIDFSRQRADGECPVVVWELTCQATTCLRSKQRISVSSSSR</sequence>
<proteinExistence type="predicted"/>
<dbReference type="InterPro" id="IPR037883">
    <property type="entry name" value="Knr4/Smi1-like_sf"/>
</dbReference>
<reference evidence="1 2" key="1">
    <citation type="submission" date="2019-12" db="EMBL/GenBank/DDBJ databases">
        <authorList>
            <person name="Yuan C.-G."/>
        </authorList>
    </citation>
    <scope>NUCLEOTIDE SEQUENCE [LARGE SCALE GENOMIC DNA]</scope>
    <source>
        <strain evidence="1 2">KCTC 23863</strain>
    </source>
</reference>
<dbReference type="Gene3D" id="3.40.1580.10">
    <property type="entry name" value="SMI1/KNR4-like"/>
    <property type="match status" value="1"/>
</dbReference>
<comment type="caution">
    <text evidence="1">The sequence shown here is derived from an EMBL/GenBank/DDBJ whole genome shotgun (WGS) entry which is preliminary data.</text>
</comment>
<dbReference type="AlphaFoldDB" id="A0A7X3SRM1"/>
<evidence type="ECO:0000313" key="1">
    <source>
        <dbReference type="EMBL" id="MXQ14508.1"/>
    </source>
</evidence>
<dbReference type="Proteomes" id="UP000436483">
    <property type="component" value="Unassembled WGS sequence"/>
</dbReference>
<dbReference type="OrthoDB" id="7922924at2"/>
<name>A0A7X3SRM1_9HYPH</name>
<dbReference type="EMBL" id="WURB01000036">
    <property type="protein sequence ID" value="MXQ14508.1"/>
    <property type="molecule type" value="Genomic_DNA"/>
</dbReference>
<dbReference type="Pfam" id="PF14567">
    <property type="entry name" value="SUKH_5"/>
    <property type="match status" value="1"/>
</dbReference>
<dbReference type="SUPFAM" id="SSF160631">
    <property type="entry name" value="SMI1/KNR4-like"/>
    <property type="match status" value="1"/>
</dbReference>
<gene>
    <name evidence="1" type="ORF">GR328_24260</name>
</gene>
<keyword evidence="2" id="KW-1185">Reference proteome</keyword>